<evidence type="ECO:0000313" key="7">
    <source>
        <dbReference type="Proteomes" id="UP000789595"/>
    </source>
</evidence>
<organism evidence="6 7">
    <name type="scientific">Pelagomonas calceolata</name>
    <dbReference type="NCBI Taxonomy" id="35677"/>
    <lineage>
        <taxon>Eukaryota</taxon>
        <taxon>Sar</taxon>
        <taxon>Stramenopiles</taxon>
        <taxon>Ochrophyta</taxon>
        <taxon>Pelagophyceae</taxon>
        <taxon>Pelagomonadales</taxon>
        <taxon>Pelagomonadaceae</taxon>
        <taxon>Pelagomonas</taxon>
    </lineage>
</organism>
<evidence type="ECO:0000259" key="5">
    <source>
        <dbReference type="PROSITE" id="PS50865"/>
    </source>
</evidence>
<dbReference type="AlphaFoldDB" id="A0A8J2X169"/>
<evidence type="ECO:0000256" key="3">
    <source>
        <dbReference type="ARBA" id="ARBA00022833"/>
    </source>
</evidence>
<feature type="domain" description="MYND-type" evidence="5">
    <location>
        <begin position="7"/>
        <end position="47"/>
    </location>
</feature>
<reference evidence="6" key="1">
    <citation type="submission" date="2021-11" db="EMBL/GenBank/DDBJ databases">
        <authorList>
            <consortium name="Genoscope - CEA"/>
            <person name="William W."/>
        </authorList>
    </citation>
    <scope>NUCLEOTIDE SEQUENCE</scope>
</reference>
<dbReference type="SUPFAM" id="SSF144232">
    <property type="entry name" value="HIT/MYND zinc finger-like"/>
    <property type="match status" value="1"/>
</dbReference>
<dbReference type="GO" id="GO:0008270">
    <property type="term" value="F:zinc ion binding"/>
    <property type="evidence" value="ECO:0007669"/>
    <property type="project" value="UniProtKB-KW"/>
</dbReference>
<evidence type="ECO:0000313" key="6">
    <source>
        <dbReference type="EMBL" id="CAH0375909.1"/>
    </source>
</evidence>
<dbReference type="Gene3D" id="6.10.140.2220">
    <property type="match status" value="1"/>
</dbReference>
<dbReference type="PROSITE" id="PS50865">
    <property type="entry name" value="ZF_MYND_2"/>
    <property type="match status" value="1"/>
</dbReference>
<keyword evidence="7" id="KW-1185">Reference proteome</keyword>
<evidence type="ECO:0000256" key="1">
    <source>
        <dbReference type="ARBA" id="ARBA00022723"/>
    </source>
</evidence>
<dbReference type="EMBL" id="CAKKNE010000005">
    <property type="protein sequence ID" value="CAH0375909.1"/>
    <property type="molecule type" value="Genomic_DNA"/>
</dbReference>
<protein>
    <recommendedName>
        <fullName evidence="5">MYND-type domain-containing protein</fullName>
    </recommendedName>
</protein>
<name>A0A8J2X169_9STRA</name>
<dbReference type="OrthoDB" id="5945798at2759"/>
<keyword evidence="2 4" id="KW-0863">Zinc-finger</keyword>
<sequence length="419" mass="46858">MYLLTTCASCAAPLGSKRAKQCSRCKTRYCSATCQRDHWARGHQSLCKKIKKAGDAETYHANEKYKVAVAVAVAACAEDTKGQTCYICKEAIQRVNEEGLVSGHCACRGPAGFVHVGCLVHQSVTLIHDEAMDKSVAATKNAAYRKLGPKWRRLWFNCPRCKGEYCGDVQIALGWSCWCSHRLNQRDEMVNQEAYSIFARISVRALALRLFAKKHFEEARALYLALLNSVPPGTLTMDTGSTEASLEREETIGDMDKLAICHGKLGRADDELTARKLVHHATRSLFGRRATYATAIKLASVLLDQHYVHDALELLSDICPDVAGDLGFDHHLTVELFHLLCRARWMHHFYGREGYRDDLREAVTELLGLLGLNLTWEVSQPIRNTLRLALTHQLDWSLEDLNLDPSELEAIISAGLFRG</sequence>
<gene>
    <name evidence="6" type="ORF">PECAL_5P04580</name>
</gene>
<keyword evidence="1" id="KW-0479">Metal-binding</keyword>
<dbReference type="InterPro" id="IPR002893">
    <property type="entry name" value="Znf_MYND"/>
</dbReference>
<dbReference type="Proteomes" id="UP000789595">
    <property type="component" value="Unassembled WGS sequence"/>
</dbReference>
<accession>A0A8J2X169</accession>
<evidence type="ECO:0000256" key="4">
    <source>
        <dbReference type="PROSITE-ProRule" id="PRU00134"/>
    </source>
</evidence>
<dbReference type="Pfam" id="PF01753">
    <property type="entry name" value="zf-MYND"/>
    <property type="match status" value="1"/>
</dbReference>
<keyword evidence="3" id="KW-0862">Zinc</keyword>
<comment type="caution">
    <text evidence="6">The sequence shown here is derived from an EMBL/GenBank/DDBJ whole genome shotgun (WGS) entry which is preliminary data.</text>
</comment>
<evidence type="ECO:0000256" key="2">
    <source>
        <dbReference type="ARBA" id="ARBA00022771"/>
    </source>
</evidence>
<proteinExistence type="predicted"/>